<proteinExistence type="predicted"/>
<accession>A0A2S8FUT1</accession>
<dbReference type="Gene3D" id="2.60.200.20">
    <property type="match status" value="1"/>
</dbReference>
<dbReference type="InterPro" id="IPR008984">
    <property type="entry name" value="SMAD_FHA_dom_sf"/>
</dbReference>
<sequence>MQVMLRVIQGPSAGKEFKLPVDNFVIGRGDGCHLKPKSDMVSRKHCALAVRDSKLFLEDFGSKNGTYVNNERVEGTVELKMGDELRVGPLDFLILIDHTLGAAKRSKVSSVSEAASRVAQSGGLGNDVASWLEEADEEDRQSRLENPETRQFRVDETSTTVSLDDLREMEEAEAAEGEGTDEKSKSGLLGMFGSKNKKKKAYGKLPKVENAGAKDSQSAANDAIRRLMDNRR</sequence>
<dbReference type="InterPro" id="IPR000253">
    <property type="entry name" value="FHA_dom"/>
</dbReference>
<evidence type="ECO:0000313" key="3">
    <source>
        <dbReference type="EMBL" id="PQO35941.1"/>
    </source>
</evidence>
<evidence type="ECO:0000259" key="2">
    <source>
        <dbReference type="PROSITE" id="PS50006"/>
    </source>
</evidence>
<feature type="compositionally biased region" description="Basic and acidic residues" evidence="1">
    <location>
        <begin position="223"/>
        <end position="232"/>
    </location>
</feature>
<dbReference type="PANTHER" id="PTHR23308">
    <property type="entry name" value="NUCLEAR INHIBITOR OF PROTEIN PHOSPHATASE-1"/>
    <property type="match status" value="1"/>
</dbReference>
<organism evidence="3 4">
    <name type="scientific">Blastopirellula marina</name>
    <dbReference type="NCBI Taxonomy" id="124"/>
    <lineage>
        <taxon>Bacteria</taxon>
        <taxon>Pseudomonadati</taxon>
        <taxon>Planctomycetota</taxon>
        <taxon>Planctomycetia</taxon>
        <taxon>Pirellulales</taxon>
        <taxon>Pirellulaceae</taxon>
        <taxon>Blastopirellula</taxon>
    </lineage>
</organism>
<protein>
    <recommendedName>
        <fullName evidence="2">FHA domain-containing protein</fullName>
    </recommendedName>
</protein>
<dbReference type="Pfam" id="PF00498">
    <property type="entry name" value="FHA"/>
    <property type="match status" value="1"/>
</dbReference>
<dbReference type="EMBL" id="PUHY01000006">
    <property type="protein sequence ID" value="PQO35941.1"/>
    <property type="molecule type" value="Genomic_DNA"/>
</dbReference>
<name>A0A2S8FUT1_9BACT</name>
<dbReference type="RefSeq" id="WP_105329230.1">
    <property type="nucleotide sequence ID" value="NZ_PUHY01000006.1"/>
</dbReference>
<feature type="region of interest" description="Disordered" evidence="1">
    <location>
        <begin position="133"/>
        <end position="232"/>
    </location>
</feature>
<evidence type="ECO:0000313" key="4">
    <source>
        <dbReference type="Proteomes" id="UP000238322"/>
    </source>
</evidence>
<dbReference type="OrthoDB" id="283378at2"/>
<dbReference type="Proteomes" id="UP000238322">
    <property type="component" value="Unassembled WGS sequence"/>
</dbReference>
<dbReference type="PROSITE" id="PS50006">
    <property type="entry name" value="FHA_DOMAIN"/>
    <property type="match status" value="1"/>
</dbReference>
<dbReference type="SUPFAM" id="SSF49879">
    <property type="entry name" value="SMAD/FHA domain"/>
    <property type="match status" value="1"/>
</dbReference>
<evidence type="ECO:0000256" key="1">
    <source>
        <dbReference type="SAM" id="MobiDB-lite"/>
    </source>
</evidence>
<comment type="caution">
    <text evidence="3">The sequence shown here is derived from an EMBL/GenBank/DDBJ whole genome shotgun (WGS) entry which is preliminary data.</text>
</comment>
<reference evidence="3 4" key="1">
    <citation type="submission" date="2018-02" db="EMBL/GenBank/DDBJ databases">
        <title>Comparative genomes isolates from brazilian mangrove.</title>
        <authorList>
            <person name="Araujo J.E."/>
            <person name="Taketani R.G."/>
            <person name="Silva M.C.P."/>
            <person name="Loureco M.V."/>
            <person name="Andreote F.D."/>
        </authorList>
    </citation>
    <scope>NUCLEOTIDE SEQUENCE [LARGE SCALE GENOMIC DNA]</scope>
    <source>
        <strain evidence="3 4">Hex-1 MGV</strain>
    </source>
</reference>
<dbReference type="AlphaFoldDB" id="A0A2S8FUT1"/>
<feature type="compositionally biased region" description="Basic and acidic residues" evidence="1">
    <location>
        <begin position="140"/>
        <end position="156"/>
    </location>
</feature>
<dbReference type="SMART" id="SM00240">
    <property type="entry name" value="FHA"/>
    <property type="match status" value="1"/>
</dbReference>
<feature type="compositionally biased region" description="Acidic residues" evidence="1">
    <location>
        <begin position="167"/>
        <end position="179"/>
    </location>
</feature>
<feature type="domain" description="FHA" evidence="2">
    <location>
        <begin position="24"/>
        <end position="73"/>
    </location>
</feature>
<gene>
    <name evidence="3" type="ORF">C5Y83_08400</name>
</gene>
<dbReference type="InterPro" id="IPR050923">
    <property type="entry name" value="Cell_Proc_Reg/RNA_Proc"/>
</dbReference>
<dbReference type="CDD" id="cd00060">
    <property type="entry name" value="FHA"/>
    <property type="match status" value="1"/>
</dbReference>